<sequence length="426" mass="47152">MGKLTSTIGIPIKLLNEAQGHVVTLEITSGQVYRGHLLEAEDNMNVQLKDITVTARDGRVSHLDQVYIRGSHIRTQYYNADVGIWVDEIPYSIQKASAPASDAKNIDLADDRPSESEDVPSLSSYKSLLLSSEAKEVRDVIGGIILTLPAPTWTSNSGGDDTTKFEEECRFAVREYVDFITAVTEIRDEIEGERGNDVAGVIALTPSMDQTNNRGKISQEILDTLVTIWEEAMLEQGIFGWDIVAWQTYPGHEARSQDATNEYGEKLGIPRIIEVLEAIDWLSGSSGLSGSAVDVQSDDGSEDDGPLRFSNGPEDDMEIRREMMGLSMAIRYPEHDQSDEEFGPDMQPEGSTLQGLISGSVKAQDDTFPRTFDLPGFDIGDEDLKIESLPGLMDRVLAIREQAAGMSKQEREKYARREIERLMGEL</sequence>
<gene>
    <name evidence="12" type="ORF">UCRPC4_g04700</name>
</gene>
<dbReference type="FunFam" id="2.30.30.100:FF:000002">
    <property type="entry name" value="Small nuclear ribonucleoprotein Sm D3"/>
    <property type="match status" value="1"/>
</dbReference>
<feature type="region of interest" description="Disordered" evidence="10">
    <location>
        <begin position="290"/>
        <end position="314"/>
    </location>
</feature>
<dbReference type="GO" id="GO:0005681">
    <property type="term" value="C:spliceosomal complex"/>
    <property type="evidence" value="ECO:0007669"/>
    <property type="project" value="InterPro"/>
</dbReference>
<dbReference type="PROSITE" id="PS52002">
    <property type="entry name" value="SM"/>
    <property type="match status" value="1"/>
</dbReference>
<keyword evidence="4" id="KW-0963">Cytoplasm</keyword>
<reference evidence="12 13" key="2">
    <citation type="submission" date="2015-05" db="EMBL/GenBank/DDBJ databases">
        <authorList>
            <person name="Morales-Cruz A."/>
            <person name="Amrine K.C."/>
            <person name="Cantu D."/>
        </authorList>
    </citation>
    <scope>NUCLEOTIDE SEQUENCE [LARGE SCALE GENOMIC DNA]</scope>
    <source>
        <strain evidence="12">UCRPC4</strain>
    </source>
</reference>
<dbReference type="Proteomes" id="UP000053317">
    <property type="component" value="Unassembled WGS sequence"/>
</dbReference>
<dbReference type="InterPro" id="IPR010920">
    <property type="entry name" value="LSM_dom_sf"/>
</dbReference>
<evidence type="ECO:0000256" key="10">
    <source>
        <dbReference type="SAM" id="MobiDB-lite"/>
    </source>
</evidence>
<evidence type="ECO:0000256" key="2">
    <source>
        <dbReference type="ARBA" id="ARBA00004514"/>
    </source>
</evidence>
<dbReference type="InterPro" id="IPR027141">
    <property type="entry name" value="LSm4/Sm_D1/D3"/>
</dbReference>
<dbReference type="AlphaFoldDB" id="A0A0G2GQ20"/>
<dbReference type="Gene3D" id="3.40.50.11960">
    <property type="match status" value="1"/>
</dbReference>
<evidence type="ECO:0000256" key="8">
    <source>
        <dbReference type="ARBA" id="ARBA00023274"/>
    </source>
</evidence>
<proteinExistence type="inferred from homology"/>
<dbReference type="GO" id="GO:0000387">
    <property type="term" value="P:spliceosomal snRNP assembly"/>
    <property type="evidence" value="ECO:0007669"/>
    <property type="project" value="InterPro"/>
</dbReference>
<keyword evidence="7" id="KW-0539">Nucleus</keyword>
<dbReference type="SMART" id="SM00651">
    <property type="entry name" value="Sm"/>
    <property type="match status" value="1"/>
</dbReference>
<dbReference type="InterPro" id="IPR047575">
    <property type="entry name" value="Sm"/>
</dbReference>
<keyword evidence="8 12" id="KW-0687">Ribonucleoprotein</keyword>
<evidence type="ECO:0000259" key="11">
    <source>
        <dbReference type="PROSITE" id="PS52002"/>
    </source>
</evidence>
<dbReference type="InterPro" id="IPR001163">
    <property type="entry name" value="Sm_dom_euk/arc"/>
</dbReference>
<protein>
    <submittedName>
        <fullName evidence="12">Putative small nuclear ribonucleoprotein sm d3</fullName>
    </submittedName>
</protein>
<dbReference type="CDD" id="cd01721">
    <property type="entry name" value="Sm_D3"/>
    <property type="match status" value="1"/>
</dbReference>
<dbReference type="InterPro" id="IPR034099">
    <property type="entry name" value="SmD3"/>
</dbReference>
<reference evidence="12 13" key="1">
    <citation type="submission" date="2015-05" db="EMBL/GenBank/DDBJ databases">
        <title>Distinctive expansion of gene families associated with plant cell wall degradation and secondary metabolism in the genomes of grapevine trunk pathogens.</title>
        <authorList>
            <person name="Lawrence D.P."/>
            <person name="Travadon R."/>
            <person name="Rolshausen P.E."/>
            <person name="Baumgartner K."/>
        </authorList>
    </citation>
    <scope>NUCLEOTIDE SEQUENCE [LARGE SCALE GENOMIC DNA]</scope>
    <source>
        <strain evidence="12">UCRPC4</strain>
    </source>
</reference>
<comment type="similarity">
    <text evidence="3">Belongs to the snRNP core protein family.</text>
</comment>
<dbReference type="GO" id="GO:0005685">
    <property type="term" value="C:U1 snRNP"/>
    <property type="evidence" value="ECO:0007669"/>
    <property type="project" value="UniProtKB-ARBA"/>
</dbReference>
<evidence type="ECO:0000256" key="9">
    <source>
        <dbReference type="ARBA" id="ARBA00025892"/>
    </source>
</evidence>
<dbReference type="GO" id="GO:0003723">
    <property type="term" value="F:RNA binding"/>
    <property type="evidence" value="ECO:0007669"/>
    <property type="project" value="InterPro"/>
</dbReference>
<dbReference type="Pfam" id="PF10199">
    <property type="entry name" value="Adaptin_binding"/>
    <property type="match status" value="1"/>
</dbReference>
<accession>A0A0G2GQ20</accession>
<evidence type="ECO:0000256" key="3">
    <source>
        <dbReference type="ARBA" id="ARBA00008146"/>
    </source>
</evidence>
<evidence type="ECO:0000313" key="12">
    <source>
        <dbReference type="EMBL" id="KKY18905.1"/>
    </source>
</evidence>
<evidence type="ECO:0000256" key="4">
    <source>
        <dbReference type="ARBA" id="ARBA00022490"/>
    </source>
</evidence>
<dbReference type="SUPFAM" id="SSF50182">
    <property type="entry name" value="Sm-like ribonucleoproteins"/>
    <property type="match status" value="1"/>
</dbReference>
<dbReference type="GO" id="GO:0005829">
    <property type="term" value="C:cytosol"/>
    <property type="evidence" value="ECO:0007669"/>
    <property type="project" value="UniProtKB-SubCell"/>
</dbReference>
<name>A0A0G2GQ20_PHACM</name>
<dbReference type="EMBL" id="LCWF01000113">
    <property type="protein sequence ID" value="KKY18905.1"/>
    <property type="molecule type" value="Genomic_DNA"/>
</dbReference>
<comment type="subcellular location">
    <subcellularLocation>
        <location evidence="2">Cytoplasm</location>
        <location evidence="2">Cytosol</location>
    </subcellularLocation>
    <subcellularLocation>
        <location evidence="1">Nucleus</location>
    </subcellularLocation>
</comment>
<keyword evidence="13" id="KW-1185">Reference proteome</keyword>
<keyword evidence="5" id="KW-0507">mRNA processing</keyword>
<dbReference type="OrthoDB" id="6425924at2759"/>
<dbReference type="Pfam" id="PF01423">
    <property type="entry name" value="LSM"/>
    <property type="match status" value="1"/>
</dbReference>
<evidence type="ECO:0000256" key="6">
    <source>
        <dbReference type="ARBA" id="ARBA00023187"/>
    </source>
</evidence>
<comment type="caution">
    <text evidence="12">The sequence shown here is derived from an EMBL/GenBank/DDBJ whole genome shotgun (WGS) entry which is preliminary data.</text>
</comment>
<comment type="subunit">
    <text evidence="9">Component of the heptameric LSM1-LSM7 complex, which consists of LSM1, LSM2, LSM3, LSM4, LSM5, LSM6 and LSM7. Component of the heptameric LSM2-LSM8 complex, which consists of LSM2, LSM3, LSM4, LSM5, LSM6, LSM7 and LSM8. The LSm subunits form a seven-membered ring structure with a doughnut shape.</text>
</comment>
<dbReference type="PANTHER" id="PTHR23338">
    <property type="entry name" value="SMALL NUCLEAR RIBONUCLEOPROTEIN SM"/>
    <property type="match status" value="1"/>
</dbReference>
<keyword evidence="6" id="KW-0508">mRNA splicing</keyword>
<feature type="domain" description="Sm" evidence="11">
    <location>
        <begin position="10"/>
        <end position="82"/>
    </location>
</feature>
<evidence type="ECO:0000256" key="7">
    <source>
        <dbReference type="ARBA" id="ARBA00023242"/>
    </source>
</evidence>
<evidence type="ECO:0000256" key="5">
    <source>
        <dbReference type="ARBA" id="ARBA00022664"/>
    </source>
</evidence>
<evidence type="ECO:0000313" key="13">
    <source>
        <dbReference type="Proteomes" id="UP000053317"/>
    </source>
</evidence>
<organism evidence="12 13">
    <name type="scientific">Phaeomoniella chlamydospora</name>
    <name type="common">Phaeoacremonium chlamydosporum</name>
    <dbReference type="NCBI Taxonomy" id="158046"/>
    <lineage>
        <taxon>Eukaryota</taxon>
        <taxon>Fungi</taxon>
        <taxon>Dikarya</taxon>
        <taxon>Ascomycota</taxon>
        <taxon>Pezizomycotina</taxon>
        <taxon>Eurotiomycetes</taxon>
        <taxon>Chaetothyriomycetidae</taxon>
        <taxon>Phaeomoniellales</taxon>
        <taxon>Phaeomoniellaceae</taxon>
        <taxon>Phaeomoniella</taxon>
    </lineage>
</organism>
<evidence type="ECO:0000256" key="1">
    <source>
        <dbReference type="ARBA" id="ARBA00004123"/>
    </source>
</evidence>